<dbReference type="Pfam" id="PF00573">
    <property type="entry name" value="Ribosomal_L4"/>
    <property type="match status" value="1"/>
</dbReference>
<dbReference type="SUPFAM" id="SSF52166">
    <property type="entry name" value="Ribosomal protein L4"/>
    <property type="match status" value="1"/>
</dbReference>
<dbReference type="GO" id="GO:0006412">
    <property type="term" value="P:translation"/>
    <property type="evidence" value="ECO:0007669"/>
    <property type="project" value="InterPro"/>
</dbReference>
<reference evidence="5" key="1">
    <citation type="submission" date="2018-05" db="EMBL/GenBank/DDBJ databases">
        <authorList>
            <person name="Lanie J.A."/>
            <person name="Ng W.-L."/>
            <person name="Kazmierczak K.M."/>
            <person name="Andrzejewski T.M."/>
            <person name="Davidsen T.M."/>
            <person name="Wayne K.J."/>
            <person name="Tettelin H."/>
            <person name="Glass J.I."/>
            <person name="Rusch D."/>
            <person name="Podicherti R."/>
            <person name="Tsui H.-C.T."/>
            <person name="Winkler M.E."/>
        </authorList>
    </citation>
    <scope>NUCLEOTIDE SEQUENCE</scope>
</reference>
<protein>
    <recommendedName>
        <fullName evidence="6">50S ribosomal protein L4</fullName>
    </recommendedName>
</protein>
<dbReference type="InterPro" id="IPR023574">
    <property type="entry name" value="Ribosomal_uL4_dom_sf"/>
</dbReference>
<proteinExistence type="inferred from homology"/>
<evidence type="ECO:0000256" key="4">
    <source>
        <dbReference type="SAM" id="MobiDB-lite"/>
    </source>
</evidence>
<keyword evidence="3" id="KW-0687">Ribonucleoprotein</keyword>
<dbReference type="InterPro" id="IPR002136">
    <property type="entry name" value="Ribosomal_uL4"/>
</dbReference>
<dbReference type="GO" id="GO:0003735">
    <property type="term" value="F:structural constituent of ribosome"/>
    <property type="evidence" value="ECO:0007669"/>
    <property type="project" value="InterPro"/>
</dbReference>
<dbReference type="EMBL" id="UINC01176713">
    <property type="protein sequence ID" value="SVD83965.1"/>
    <property type="molecule type" value="Genomic_DNA"/>
</dbReference>
<dbReference type="Gene3D" id="3.40.1370.10">
    <property type="match status" value="1"/>
</dbReference>
<evidence type="ECO:0008006" key="6">
    <source>
        <dbReference type="Google" id="ProtNLM"/>
    </source>
</evidence>
<gene>
    <name evidence="5" type="ORF">METZ01_LOCUS436819</name>
</gene>
<sequence length="119" mass="13052">MARRSALNDRAENDRVVMADLPEGDAPKTRDLLDFLGVVGTEGKVLLLTDGRNQRLYLSARNVSHVSVLPFGEESAYDILWAETVVIERSALEGGAQAKAKEEKPEPETEATEEDEPDA</sequence>
<evidence type="ECO:0000313" key="5">
    <source>
        <dbReference type="EMBL" id="SVD83965.1"/>
    </source>
</evidence>
<dbReference type="PANTHER" id="PTHR10746:SF6">
    <property type="entry name" value="LARGE RIBOSOMAL SUBUNIT PROTEIN UL4M"/>
    <property type="match status" value="1"/>
</dbReference>
<comment type="similarity">
    <text evidence="1">Belongs to the universal ribosomal protein uL4 family.</text>
</comment>
<name>A0A382YM91_9ZZZZ</name>
<dbReference type="AlphaFoldDB" id="A0A382YM91"/>
<keyword evidence="2" id="KW-0689">Ribosomal protein</keyword>
<dbReference type="GO" id="GO:1990904">
    <property type="term" value="C:ribonucleoprotein complex"/>
    <property type="evidence" value="ECO:0007669"/>
    <property type="project" value="UniProtKB-KW"/>
</dbReference>
<organism evidence="5">
    <name type="scientific">marine metagenome</name>
    <dbReference type="NCBI Taxonomy" id="408172"/>
    <lineage>
        <taxon>unclassified sequences</taxon>
        <taxon>metagenomes</taxon>
        <taxon>ecological metagenomes</taxon>
    </lineage>
</organism>
<accession>A0A382YM91</accession>
<feature type="region of interest" description="Disordered" evidence="4">
    <location>
        <begin position="92"/>
        <end position="119"/>
    </location>
</feature>
<dbReference type="InterPro" id="IPR013005">
    <property type="entry name" value="Ribosomal_uL4-like"/>
</dbReference>
<dbReference type="GO" id="GO:0005840">
    <property type="term" value="C:ribosome"/>
    <property type="evidence" value="ECO:0007669"/>
    <property type="project" value="UniProtKB-KW"/>
</dbReference>
<evidence type="ECO:0000256" key="1">
    <source>
        <dbReference type="ARBA" id="ARBA00010528"/>
    </source>
</evidence>
<evidence type="ECO:0000256" key="2">
    <source>
        <dbReference type="ARBA" id="ARBA00022980"/>
    </source>
</evidence>
<evidence type="ECO:0000256" key="3">
    <source>
        <dbReference type="ARBA" id="ARBA00023274"/>
    </source>
</evidence>
<dbReference type="PANTHER" id="PTHR10746">
    <property type="entry name" value="50S RIBOSOMAL PROTEIN L4"/>
    <property type="match status" value="1"/>
</dbReference>
<feature type="compositionally biased region" description="Acidic residues" evidence="4">
    <location>
        <begin position="108"/>
        <end position="119"/>
    </location>
</feature>